<feature type="transmembrane region" description="Helical" evidence="4">
    <location>
        <begin position="62"/>
        <end position="84"/>
    </location>
</feature>
<accession>A0A014N2I3</accession>
<organism evidence="6 7">
    <name type="scientific">Erwinia mallotivora</name>
    <dbReference type="NCBI Taxonomy" id="69222"/>
    <lineage>
        <taxon>Bacteria</taxon>
        <taxon>Pseudomonadati</taxon>
        <taxon>Pseudomonadota</taxon>
        <taxon>Gammaproteobacteria</taxon>
        <taxon>Enterobacterales</taxon>
        <taxon>Erwiniaceae</taxon>
        <taxon>Erwinia</taxon>
    </lineage>
</organism>
<evidence type="ECO:0000313" key="6">
    <source>
        <dbReference type="EMBL" id="EXU73608.1"/>
    </source>
</evidence>
<protein>
    <recommendedName>
        <fullName evidence="1">undecaprenyl-diphosphate phosphatase</fullName>
        <ecNumber evidence="1">3.6.1.27</ecNumber>
    </recommendedName>
    <alternativeName>
        <fullName evidence="2">Undecaprenyl pyrophosphate phosphatase</fullName>
    </alternativeName>
</protein>
<dbReference type="OrthoDB" id="9801622at2"/>
<proteinExistence type="predicted"/>
<gene>
    <name evidence="6" type="ORF">BG55_22655</name>
</gene>
<evidence type="ECO:0000256" key="2">
    <source>
        <dbReference type="ARBA" id="ARBA00032707"/>
    </source>
</evidence>
<dbReference type="Proteomes" id="UP000019918">
    <property type="component" value="Unassembled WGS sequence"/>
</dbReference>
<dbReference type="RefSeq" id="WP_052018974.1">
    <property type="nucleotide sequence ID" value="NZ_JFHN01000075.1"/>
</dbReference>
<evidence type="ECO:0000313" key="7">
    <source>
        <dbReference type="Proteomes" id="UP000019918"/>
    </source>
</evidence>
<reference evidence="6 7" key="1">
    <citation type="submission" date="2014-02" db="EMBL/GenBank/DDBJ databases">
        <title>Draft genome of Erwinia mallotivora strain BT-MARDI, a papaya dieback pathogen.</title>
        <authorList>
            <person name="Redzuan R."/>
            <person name="Abu Bakar N."/>
            <person name="Badrun R."/>
            <person name="Mohd Raih M.F."/>
            <person name="Rozano L."/>
            <person name="Mat Amin N."/>
        </authorList>
    </citation>
    <scope>NUCLEOTIDE SEQUENCE [LARGE SCALE GENOMIC DNA]</scope>
    <source>
        <strain evidence="6 7">BT-MARDI</strain>
    </source>
</reference>
<sequence length="202" mass="22376">MLLPQAAWEKANLLLFSLINAPASPGMTMLALGNLFANWVIFLFPLLLLAQWFFGAEQGKRLALNASVSVAIALLFNLAIGLLWQHPRPFMVPVGHHFLAHSADPSFPSDHLSVAFAVSFSLLATSRWLQGGTALVLSLGIAWARIYLGVHFPLDILGSAVVALMAVYLCRRNTRLTDRVYLCLMTIYQWLFLPAIKKGIFR</sequence>
<feature type="domain" description="Phosphatidic acid phosphatase type 2/haloperoxidase" evidence="5">
    <location>
        <begin position="64"/>
        <end position="171"/>
    </location>
</feature>
<dbReference type="STRING" id="69222.BG55_22655"/>
<dbReference type="AlphaFoldDB" id="A0A014N2I3"/>
<comment type="catalytic activity">
    <reaction evidence="3">
        <text>di-trans,octa-cis-undecaprenyl diphosphate + H2O = di-trans,octa-cis-undecaprenyl phosphate + phosphate + H(+)</text>
        <dbReference type="Rhea" id="RHEA:28094"/>
        <dbReference type="ChEBI" id="CHEBI:15377"/>
        <dbReference type="ChEBI" id="CHEBI:15378"/>
        <dbReference type="ChEBI" id="CHEBI:43474"/>
        <dbReference type="ChEBI" id="CHEBI:58405"/>
        <dbReference type="ChEBI" id="CHEBI:60392"/>
        <dbReference type="EC" id="3.6.1.27"/>
    </reaction>
</comment>
<dbReference type="PANTHER" id="PTHR14969:SF13">
    <property type="entry name" value="AT30094P"/>
    <property type="match status" value="1"/>
</dbReference>
<keyword evidence="4" id="KW-0472">Membrane</keyword>
<evidence type="ECO:0000256" key="3">
    <source>
        <dbReference type="ARBA" id="ARBA00047594"/>
    </source>
</evidence>
<dbReference type="EC" id="3.6.1.27" evidence="1"/>
<dbReference type="InterPro" id="IPR000326">
    <property type="entry name" value="PAP2/HPO"/>
</dbReference>
<feature type="transmembrane region" description="Helical" evidence="4">
    <location>
        <begin position="36"/>
        <end position="55"/>
    </location>
</feature>
<keyword evidence="4" id="KW-1133">Transmembrane helix</keyword>
<dbReference type="EMBL" id="JFHN01000075">
    <property type="protein sequence ID" value="EXU73608.1"/>
    <property type="molecule type" value="Genomic_DNA"/>
</dbReference>
<evidence type="ECO:0000256" key="4">
    <source>
        <dbReference type="SAM" id="Phobius"/>
    </source>
</evidence>
<dbReference type="InterPro" id="IPR036938">
    <property type="entry name" value="PAP2/HPO_sf"/>
</dbReference>
<dbReference type="Pfam" id="PF01569">
    <property type="entry name" value="PAP2"/>
    <property type="match status" value="1"/>
</dbReference>
<dbReference type="GO" id="GO:0050380">
    <property type="term" value="F:undecaprenyl-diphosphatase activity"/>
    <property type="evidence" value="ECO:0007669"/>
    <property type="project" value="UniProtKB-EC"/>
</dbReference>
<feature type="transmembrane region" description="Helical" evidence="4">
    <location>
        <begin position="146"/>
        <end position="167"/>
    </location>
</feature>
<dbReference type="SMART" id="SM00014">
    <property type="entry name" value="acidPPc"/>
    <property type="match status" value="1"/>
</dbReference>
<evidence type="ECO:0000256" key="1">
    <source>
        <dbReference type="ARBA" id="ARBA00012374"/>
    </source>
</evidence>
<dbReference type="CDD" id="cd03385">
    <property type="entry name" value="PAP2_BcrC_like"/>
    <property type="match status" value="1"/>
</dbReference>
<dbReference type="Gene3D" id="1.20.144.10">
    <property type="entry name" value="Phosphatidic acid phosphatase type 2/haloperoxidase"/>
    <property type="match status" value="1"/>
</dbReference>
<dbReference type="GO" id="GO:0005886">
    <property type="term" value="C:plasma membrane"/>
    <property type="evidence" value="ECO:0007669"/>
    <property type="project" value="InterPro"/>
</dbReference>
<keyword evidence="7" id="KW-1185">Reference proteome</keyword>
<dbReference type="PATRIC" id="fig|69222.5.peg.4622"/>
<name>A0A014N2I3_9GAMM</name>
<dbReference type="SUPFAM" id="SSF48317">
    <property type="entry name" value="Acid phosphatase/Vanadium-dependent haloperoxidase"/>
    <property type="match status" value="1"/>
</dbReference>
<feature type="transmembrane region" description="Helical" evidence="4">
    <location>
        <begin position="12"/>
        <end position="30"/>
    </location>
</feature>
<keyword evidence="4" id="KW-0812">Transmembrane</keyword>
<dbReference type="PANTHER" id="PTHR14969">
    <property type="entry name" value="SPHINGOSINE-1-PHOSPHATE PHOSPHOHYDROLASE"/>
    <property type="match status" value="1"/>
</dbReference>
<evidence type="ECO:0000259" key="5">
    <source>
        <dbReference type="SMART" id="SM00014"/>
    </source>
</evidence>
<comment type="caution">
    <text evidence="6">The sequence shown here is derived from an EMBL/GenBank/DDBJ whole genome shotgun (WGS) entry which is preliminary data.</text>
</comment>
<dbReference type="InterPro" id="IPR033879">
    <property type="entry name" value="UPP_Pase"/>
</dbReference>